<evidence type="ECO:0000256" key="3">
    <source>
        <dbReference type="ARBA" id="ARBA00022964"/>
    </source>
</evidence>
<dbReference type="PANTHER" id="PTHR11903">
    <property type="entry name" value="PROSTAGLANDIN G/H SYNTHASE"/>
    <property type="match status" value="1"/>
</dbReference>
<dbReference type="GO" id="GO:0004601">
    <property type="term" value="F:peroxidase activity"/>
    <property type="evidence" value="ECO:0007669"/>
    <property type="project" value="InterPro"/>
</dbReference>
<dbReference type="GO" id="GO:0006952">
    <property type="term" value="P:defense response"/>
    <property type="evidence" value="ECO:0007669"/>
    <property type="project" value="UniProtKB-KW"/>
</dbReference>
<name>A0A9N7RF24_STRHE</name>
<dbReference type="InterPro" id="IPR037120">
    <property type="entry name" value="Haem_peroxidase_sf_animal"/>
</dbReference>
<dbReference type="Pfam" id="PF03098">
    <property type="entry name" value="An_peroxidase"/>
    <property type="match status" value="1"/>
</dbReference>
<dbReference type="GO" id="GO:0016702">
    <property type="term" value="F:oxidoreductase activity, acting on single donors with incorporation of molecular oxygen, incorporation of two atoms of oxygen"/>
    <property type="evidence" value="ECO:0007669"/>
    <property type="project" value="TreeGrafter"/>
</dbReference>
<dbReference type="InterPro" id="IPR050783">
    <property type="entry name" value="Oxylipin_biosynth_metab"/>
</dbReference>
<dbReference type="SUPFAM" id="SSF48113">
    <property type="entry name" value="Heme-dependent peroxidases"/>
    <property type="match status" value="1"/>
</dbReference>
<sequence length="217" mass="25131">MSSFTNFLFKPLLNVIHNDFHDVFKSMTLIDKFIFLIVHSVDKLGKWHRLPVIVGLIYLVLRRRLHQNYNLFNVGKKPVELRSDGPARFRDDGKVSDHVAASLSGSFFGRNILPFPQSHKVMRPDPMVVATKLLARRKLIDTGKQFNVIAASWIQFMIHDWVDHIESTTQVELRAPEEVASQCPLKSFKFYKSNEIQIKNGDNGIKSGFLNRRTPWW</sequence>
<evidence type="ECO:0000256" key="1">
    <source>
        <dbReference type="ARBA" id="ARBA00022723"/>
    </source>
</evidence>
<keyword evidence="4" id="KW-0560">Oxidoreductase</keyword>
<organism evidence="6 7">
    <name type="scientific">Striga hermonthica</name>
    <name type="common">Purple witchweed</name>
    <name type="synonym">Buchnera hermonthica</name>
    <dbReference type="NCBI Taxonomy" id="68872"/>
    <lineage>
        <taxon>Eukaryota</taxon>
        <taxon>Viridiplantae</taxon>
        <taxon>Streptophyta</taxon>
        <taxon>Embryophyta</taxon>
        <taxon>Tracheophyta</taxon>
        <taxon>Spermatophyta</taxon>
        <taxon>Magnoliopsida</taxon>
        <taxon>eudicotyledons</taxon>
        <taxon>Gunneridae</taxon>
        <taxon>Pentapetalae</taxon>
        <taxon>asterids</taxon>
        <taxon>lamiids</taxon>
        <taxon>Lamiales</taxon>
        <taxon>Orobanchaceae</taxon>
        <taxon>Buchnereae</taxon>
        <taxon>Striga</taxon>
    </lineage>
</organism>
<evidence type="ECO:0000256" key="2">
    <source>
        <dbReference type="ARBA" id="ARBA00022821"/>
    </source>
</evidence>
<dbReference type="EMBL" id="CACSLK010027752">
    <property type="protein sequence ID" value="CAA0828486.1"/>
    <property type="molecule type" value="Genomic_DNA"/>
</dbReference>
<dbReference type="Proteomes" id="UP001153555">
    <property type="component" value="Unassembled WGS sequence"/>
</dbReference>
<dbReference type="GO" id="GO:0046872">
    <property type="term" value="F:metal ion binding"/>
    <property type="evidence" value="ECO:0007669"/>
    <property type="project" value="UniProtKB-KW"/>
</dbReference>
<gene>
    <name evidence="6" type="ORF">SHERM_24181</name>
</gene>
<evidence type="ECO:0000256" key="4">
    <source>
        <dbReference type="ARBA" id="ARBA00023002"/>
    </source>
</evidence>
<dbReference type="AlphaFoldDB" id="A0A9N7RF24"/>
<protein>
    <submittedName>
        <fullName evidence="6">Alpha-dioxygenase 1</fullName>
    </submittedName>
</protein>
<proteinExistence type="predicted"/>
<dbReference type="InterPro" id="IPR019791">
    <property type="entry name" value="Haem_peroxidase_animal"/>
</dbReference>
<keyword evidence="7" id="KW-1185">Reference proteome</keyword>
<keyword evidence="5" id="KW-0408">Iron</keyword>
<accession>A0A9N7RF24</accession>
<reference evidence="6" key="1">
    <citation type="submission" date="2019-12" db="EMBL/GenBank/DDBJ databases">
        <authorList>
            <person name="Scholes J."/>
        </authorList>
    </citation>
    <scope>NUCLEOTIDE SEQUENCE</scope>
</reference>
<dbReference type="InterPro" id="IPR010255">
    <property type="entry name" value="Haem_peroxidase_sf"/>
</dbReference>
<keyword evidence="3" id="KW-0223">Dioxygenase</keyword>
<dbReference type="GO" id="GO:0006631">
    <property type="term" value="P:fatty acid metabolic process"/>
    <property type="evidence" value="ECO:0007669"/>
    <property type="project" value="UniProtKB-ARBA"/>
</dbReference>
<dbReference type="PANTHER" id="PTHR11903:SF11">
    <property type="entry name" value="ALPHA-DIOXYGENASE 1"/>
    <property type="match status" value="1"/>
</dbReference>
<evidence type="ECO:0000313" key="6">
    <source>
        <dbReference type="EMBL" id="CAA0828486.1"/>
    </source>
</evidence>
<comment type="caution">
    <text evidence="6">The sequence shown here is derived from an EMBL/GenBank/DDBJ whole genome shotgun (WGS) entry which is preliminary data.</text>
</comment>
<dbReference type="GO" id="GO:0006979">
    <property type="term" value="P:response to oxidative stress"/>
    <property type="evidence" value="ECO:0007669"/>
    <property type="project" value="InterPro"/>
</dbReference>
<dbReference type="PROSITE" id="PS50292">
    <property type="entry name" value="PEROXIDASE_3"/>
    <property type="match status" value="1"/>
</dbReference>
<dbReference type="OrthoDB" id="823504at2759"/>
<keyword evidence="2" id="KW-0611">Plant defense</keyword>
<evidence type="ECO:0000313" key="7">
    <source>
        <dbReference type="Proteomes" id="UP001153555"/>
    </source>
</evidence>
<keyword evidence="1" id="KW-0479">Metal-binding</keyword>
<evidence type="ECO:0000256" key="5">
    <source>
        <dbReference type="ARBA" id="ARBA00023004"/>
    </source>
</evidence>
<dbReference type="GO" id="GO:0020037">
    <property type="term" value="F:heme binding"/>
    <property type="evidence" value="ECO:0007669"/>
    <property type="project" value="InterPro"/>
</dbReference>
<dbReference type="Gene3D" id="1.10.640.10">
    <property type="entry name" value="Haem peroxidase domain superfamily, animal type"/>
    <property type="match status" value="1"/>
</dbReference>